<dbReference type="RefSeq" id="WP_366090521.1">
    <property type="nucleotide sequence ID" value="NZ_JBFASG010000049.1"/>
</dbReference>
<gene>
    <name evidence="3" type="ORF">AB0L03_31885</name>
</gene>
<dbReference type="EMBL" id="JBFASG010000049">
    <property type="protein sequence ID" value="MEV4927360.1"/>
    <property type="molecule type" value="Genomic_DNA"/>
</dbReference>
<evidence type="ECO:0000313" key="3">
    <source>
        <dbReference type="EMBL" id="MEV4927360.1"/>
    </source>
</evidence>
<keyword evidence="4" id="KW-1185">Reference proteome</keyword>
<dbReference type="Pfam" id="PF01471">
    <property type="entry name" value="PG_binding_1"/>
    <property type="match status" value="1"/>
</dbReference>
<feature type="chain" id="PRO_5045768208" evidence="1">
    <location>
        <begin position="30"/>
        <end position="193"/>
    </location>
</feature>
<dbReference type="Proteomes" id="UP001552479">
    <property type="component" value="Unassembled WGS sequence"/>
</dbReference>
<dbReference type="InterPro" id="IPR036366">
    <property type="entry name" value="PGBDSf"/>
</dbReference>
<reference evidence="3 4" key="1">
    <citation type="submission" date="2024-06" db="EMBL/GenBank/DDBJ databases">
        <title>The Natural Products Discovery Center: Release of the First 8490 Sequenced Strains for Exploring Actinobacteria Biosynthetic Diversity.</title>
        <authorList>
            <person name="Kalkreuter E."/>
            <person name="Kautsar S.A."/>
            <person name="Yang D."/>
            <person name="Bader C.D."/>
            <person name="Teijaro C.N."/>
            <person name="Fluegel L."/>
            <person name="Davis C.M."/>
            <person name="Simpson J.R."/>
            <person name="Lauterbach L."/>
            <person name="Steele A.D."/>
            <person name="Gui C."/>
            <person name="Meng S."/>
            <person name="Li G."/>
            <person name="Viehrig K."/>
            <person name="Ye F."/>
            <person name="Su P."/>
            <person name="Kiefer A.F."/>
            <person name="Nichols A."/>
            <person name="Cepeda A.J."/>
            <person name="Yan W."/>
            <person name="Fan B."/>
            <person name="Jiang Y."/>
            <person name="Adhikari A."/>
            <person name="Zheng C.-J."/>
            <person name="Schuster L."/>
            <person name="Cowan T.M."/>
            <person name="Smanski M.J."/>
            <person name="Chevrette M.G."/>
            <person name="De Carvalho L.P.S."/>
            <person name="Shen B."/>
        </authorList>
    </citation>
    <scope>NUCLEOTIDE SEQUENCE [LARGE SCALE GENOMIC DNA]</scope>
    <source>
        <strain evidence="3 4">NPDC053791</strain>
    </source>
</reference>
<organism evidence="3 4">
    <name type="scientific">Streptomyces roseoverticillatus</name>
    <dbReference type="NCBI Taxonomy" id="66429"/>
    <lineage>
        <taxon>Bacteria</taxon>
        <taxon>Bacillati</taxon>
        <taxon>Actinomycetota</taxon>
        <taxon>Actinomycetes</taxon>
        <taxon>Kitasatosporales</taxon>
        <taxon>Streptomycetaceae</taxon>
        <taxon>Streptomyces</taxon>
    </lineage>
</organism>
<dbReference type="Gene3D" id="1.10.101.10">
    <property type="entry name" value="PGBD-like superfamily/PGBD"/>
    <property type="match status" value="1"/>
</dbReference>
<dbReference type="SUPFAM" id="SSF47090">
    <property type="entry name" value="PGBD-like"/>
    <property type="match status" value="1"/>
</dbReference>
<protein>
    <submittedName>
        <fullName evidence="3">Peptidoglycan-binding domain-containing protein</fullName>
    </submittedName>
</protein>
<sequence length="193" mass="19440">MRMRKLIRTAAAALLAGGIALGGTATAHAEQPLTPAGVDVQCPDLAYGSAGVCAAVLQKQLNDHGAGLVVDGIVGPKTKAAIQDYQRAHGLAADGIAGPRTQASLVAEAPPPVVQQQVWVIEPPAKENRAPNLYDKVKNGVCDTTGKVTGALAGAAVTLRKAAGIAGGAAAEFGTETFVASTCKEALAIDPAW</sequence>
<dbReference type="InterPro" id="IPR036365">
    <property type="entry name" value="PGBD-like_sf"/>
</dbReference>
<dbReference type="InterPro" id="IPR002477">
    <property type="entry name" value="Peptidoglycan-bd-like"/>
</dbReference>
<evidence type="ECO:0000313" key="4">
    <source>
        <dbReference type="Proteomes" id="UP001552479"/>
    </source>
</evidence>
<evidence type="ECO:0000256" key="1">
    <source>
        <dbReference type="SAM" id="SignalP"/>
    </source>
</evidence>
<keyword evidence="1" id="KW-0732">Signal</keyword>
<proteinExistence type="predicted"/>
<feature type="domain" description="Peptidoglycan binding-like" evidence="2">
    <location>
        <begin position="57"/>
        <end position="105"/>
    </location>
</feature>
<evidence type="ECO:0000259" key="2">
    <source>
        <dbReference type="Pfam" id="PF01471"/>
    </source>
</evidence>
<comment type="caution">
    <text evidence="3">The sequence shown here is derived from an EMBL/GenBank/DDBJ whole genome shotgun (WGS) entry which is preliminary data.</text>
</comment>
<accession>A0ABV3J4I1</accession>
<name>A0ABV3J4I1_9ACTN</name>
<feature type="signal peptide" evidence="1">
    <location>
        <begin position="1"/>
        <end position="29"/>
    </location>
</feature>